<name>A0A6J5MDP3_9CAUD</name>
<reference evidence="1" key="1">
    <citation type="submission" date="2020-04" db="EMBL/GenBank/DDBJ databases">
        <authorList>
            <person name="Chiriac C."/>
            <person name="Salcher M."/>
            <person name="Ghai R."/>
            <person name="Kavagutti S V."/>
        </authorList>
    </citation>
    <scope>NUCLEOTIDE SEQUENCE</scope>
</reference>
<dbReference type="EMBL" id="LR796398">
    <property type="protein sequence ID" value="CAB4141859.1"/>
    <property type="molecule type" value="Genomic_DNA"/>
</dbReference>
<organism evidence="1">
    <name type="scientific">uncultured Caudovirales phage</name>
    <dbReference type="NCBI Taxonomy" id="2100421"/>
    <lineage>
        <taxon>Viruses</taxon>
        <taxon>Duplodnaviria</taxon>
        <taxon>Heunggongvirae</taxon>
        <taxon>Uroviricota</taxon>
        <taxon>Caudoviricetes</taxon>
        <taxon>Peduoviridae</taxon>
        <taxon>Maltschvirus</taxon>
        <taxon>Maltschvirus maltsch</taxon>
    </lineage>
</organism>
<sequence>MPINDPVRGGKIAPASLAFERSRRKGQTAVIVEGAGGTSYQDDVQTNGVDDPTPVILRQVANMDKDVARAGLDGERRAKAWTAEYQRALDWSIGANVTITTKAFYPVPFHTEVVRSMGAAYIPGAVEAGNTWQYIVPADAVGVYHVSAFLQMALTAGVGCSIARLGILVDGSLWRVIDAIDTGYSGENPIIDVKLGGSSLVPLRSGQRLQIGYFVNSSGPPGTLQILFPTSVYGYVCAHRTRCELGGYDDKQNGGRINTPATGAGYTFS</sequence>
<gene>
    <name evidence="1" type="ORF">UFOVP422_31</name>
</gene>
<protein>
    <submittedName>
        <fullName evidence="1">Uncharacterized protein</fullName>
    </submittedName>
</protein>
<proteinExistence type="predicted"/>
<accession>A0A6J5MDP3</accession>
<evidence type="ECO:0000313" key="1">
    <source>
        <dbReference type="EMBL" id="CAB4141859.1"/>
    </source>
</evidence>